<sequence>QPTVTDANLILGRLLPDKFLGGRIKLDKERAIKAIYPLAKSLNLKIEEIALGIIQVANINMIKALRAISLERGFDPKFFTLVCFGGAGGLHACALARELNVKQTMIPRIASVLSALGLLVAAPIKDFSRTVWIDVNKDTEKKLKEIFNNILEEAINKAKKAGFKKELLNWEFFLDMRYCGQGYEITVPYNSSFIKTFYKEHKRFFGHFYEDFPVEIVTVRLRLKAKEEEIKWSLPEPTFAPYEETKVYTTSGWLKVPIIPWDNLKIGDKFRGPAIIWEPFSTVWVEPDFNVEVKEDRTLFLKYVTKGY</sequence>
<evidence type="ECO:0000259" key="1">
    <source>
        <dbReference type="Pfam" id="PF01968"/>
    </source>
</evidence>
<proteinExistence type="predicted"/>
<organism evidence="3">
    <name type="scientific">Desulfofervidus auxilii</name>
    <dbReference type="NCBI Taxonomy" id="1621989"/>
    <lineage>
        <taxon>Bacteria</taxon>
        <taxon>Pseudomonadati</taxon>
        <taxon>Thermodesulfobacteriota</taxon>
        <taxon>Candidatus Desulfofervidia</taxon>
        <taxon>Candidatus Desulfofervidales</taxon>
        <taxon>Candidatus Desulfofervidaceae</taxon>
        <taxon>Candidatus Desulfofervidus</taxon>
    </lineage>
</organism>
<dbReference type="Pfam" id="PF19278">
    <property type="entry name" value="Hydant_A_C"/>
    <property type="match status" value="1"/>
</dbReference>
<protein>
    <submittedName>
        <fullName evidence="3">Hydantoinase/oxoprolinase family protein</fullName>
    </submittedName>
</protein>
<dbReference type="PANTHER" id="PTHR11365:SF23">
    <property type="entry name" value="HYPOTHETICAL 5-OXOPROLINASE (EUROFUNG)-RELATED"/>
    <property type="match status" value="1"/>
</dbReference>
<gene>
    <name evidence="3" type="ORF">ENG63_01285</name>
</gene>
<dbReference type="InterPro" id="IPR002821">
    <property type="entry name" value="Hydantoinase_A"/>
</dbReference>
<dbReference type="GO" id="GO:0017168">
    <property type="term" value="F:5-oxoprolinase (ATP-hydrolyzing) activity"/>
    <property type="evidence" value="ECO:0007669"/>
    <property type="project" value="TreeGrafter"/>
</dbReference>
<name>A0A7C0U1C8_DESA2</name>
<feature type="non-terminal residue" evidence="3">
    <location>
        <position position="1"/>
    </location>
</feature>
<feature type="domain" description="Acetophenone carboxylase-like C-terminal" evidence="2">
    <location>
        <begin position="240"/>
        <end position="302"/>
    </location>
</feature>
<dbReference type="Proteomes" id="UP000886289">
    <property type="component" value="Unassembled WGS sequence"/>
</dbReference>
<dbReference type="InterPro" id="IPR045079">
    <property type="entry name" value="Oxoprolinase-like"/>
</dbReference>
<dbReference type="PANTHER" id="PTHR11365">
    <property type="entry name" value="5-OXOPROLINASE RELATED"/>
    <property type="match status" value="1"/>
</dbReference>
<comment type="caution">
    <text evidence="3">The sequence shown here is derived from an EMBL/GenBank/DDBJ whole genome shotgun (WGS) entry which is preliminary data.</text>
</comment>
<dbReference type="EMBL" id="DRBS01000053">
    <property type="protein sequence ID" value="HDD43484.1"/>
    <property type="molecule type" value="Genomic_DNA"/>
</dbReference>
<evidence type="ECO:0000259" key="2">
    <source>
        <dbReference type="Pfam" id="PF19278"/>
    </source>
</evidence>
<dbReference type="Pfam" id="PF01968">
    <property type="entry name" value="Hydantoinase_A"/>
    <property type="match status" value="1"/>
</dbReference>
<feature type="domain" description="Hydantoinase A/oxoprolinase" evidence="1">
    <location>
        <begin position="2"/>
        <end position="124"/>
    </location>
</feature>
<reference evidence="3" key="1">
    <citation type="journal article" date="2020" name="mSystems">
        <title>Genome- and Community-Level Interaction Insights into Carbon Utilization and Element Cycling Functions of Hydrothermarchaeota in Hydrothermal Sediment.</title>
        <authorList>
            <person name="Zhou Z."/>
            <person name="Liu Y."/>
            <person name="Xu W."/>
            <person name="Pan J."/>
            <person name="Luo Z.H."/>
            <person name="Li M."/>
        </authorList>
    </citation>
    <scope>NUCLEOTIDE SEQUENCE [LARGE SCALE GENOMIC DNA]</scope>
    <source>
        <strain evidence="3">HyVt-233</strain>
    </source>
</reference>
<dbReference type="GO" id="GO:0006749">
    <property type="term" value="P:glutathione metabolic process"/>
    <property type="evidence" value="ECO:0007669"/>
    <property type="project" value="TreeGrafter"/>
</dbReference>
<accession>A0A7C0U1C8</accession>
<dbReference type="InterPro" id="IPR049517">
    <property type="entry name" value="ACX-like_C"/>
</dbReference>
<evidence type="ECO:0000313" key="3">
    <source>
        <dbReference type="EMBL" id="HDD43484.1"/>
    </source>
</evidence>
<dbReference type="AlphaFoldDB" id="A0A7C0U1C8"/>
<dbReference type="GO" id="GO:0005829">
    <property type="term" value="C:cytosol"/>
    <property type="evidence" value="ECO:0007669"/>
    <property type="project" value="TreeGrafter"/>
</dbReference>